<dbReference type="RefSeq" id="WP_395119477.1">
    <property type="nucleotide sequence ID" value="NZ_CP170721.1"/>
</dbReference>
<reference evidence="1" key="1">
    <citation type="submission" date="2024-10" db="EMBL/GenBank/DDBJ databases">
        <authorList>
            <person name="Lesea H.P."/>
            <person name="Kuehl J.V."/>
            <person name="Chandonia J.-M."/>
        </authorList>
    </citation>
    <scope>NUCLEOTIDE SEQUENCE</scope>
    <source>
        <strain evidence="1">FW102-FHT14D07</strain>
    </source>
</reference>
<proteinExistence type="predicted"/>
<protein>
    <submittedName>
        <fullName evidence="1">Cation transport regulator ChaB</fullName>
    </submittedName>
</protein>
<dbReference type="Pfam" id="PF06150">
    <property type="entry name" value="ChaB"/>
    <property type="match status" value="1"/>
</dbReference>
<gene>
    <name evidence="1" type="primary">chaB</name>
    <name evidence="1" type="ORF">ACFYG5_04040</name>
</gene>
<dbReference type="InterPro" id="IPR037205">
    <property type="entry name" value="ChaB_sf"/>
</dbReference>
<dbReference type="NCBIfam" id="NF007136">
    <property type="entry name" value="PRK09582.1"/>
    <property type="match status" value="1"/>
</dbReference>
<dbReference type="SUPFAM" id="SSF140376">
    <property type="entry name" value="ChaB-like"/>
    <property type="match status" value="1"/>
</dbReference>
<dbReference type="Gene3D" id="1.10.1740.70">
    <property type="entry name" value="ChaB"/>
    <property type="match status" value="1"/>
</dbReference>
<evidence type="ECO:0000313" key="1">
    <source>
        <dbReference type="EMBL" id="XIA19320.1"/>
    </source>
</evidence>
<organism evidence="1">
    <name type="scientific">Rhodanobacter sp. FW102-FHT14D07</name>
    <dbReference type="NCBI Taxonomy" id="3351462"/>
    <lineage>
        <taxon>Bacteria</taxon>
        <taxon>Pseudomonadati</taxon>
        <taxon>Pseudomonadota</taxon>
        <taxon>Gammaproteobacteria</taxon>
        <taxon>Lysobacterales</taxon>
        <taxon>Rhodanobacteraceae</taxon>
        <taxon>Rhodanobacter</taxon>
    </lineage>
</organism>
<sequence length="75" mass="8846">MPYSSISNLPDSVRDHLPRHAQEIYKEAFNSAWDEYADKDERRGDESREEVAHKVAWSAVKQKYEKGRDGNWHAR</sequence>
<accession>A0AB74UYA5</accession>
<name>A0AB74UYA5_9GAMM</name>
<dbReference type="InterPro" id="IPR009317">
    <property type="entry name" value="ChaB"/>
</dbReference>
<dbReference type="EMBL" id="CP170721">
    <property type="protein sequence ID" value="XIA19320.1"/>
    <property type="molecule type" value="Genomic_DNA"/>
</dbReference>
<dbReference type="AlphaFoldDB" id="A0AB74UYA5"/>